<accession>A0A108U540</accession>
<evidence type="ECO:0008006" key="3">
    <source>
        <dbReference type="Google" id="ProtNLM"/>
    </source>
</evidence>
<protein>
    <recommendedName>
        <fullName evidence="3">DUF1801 domain-containing protein</fullName>
    </recommendedName>
</protein>
<reference evidence="1 2" key="1">
    <citation type="journal article" date="2014" name="Genome Announc.">
        <title>Draft Genome Sequence of Lysobacter capsici AZ78, a Bacterium Antagonistic to Plant-Pathogenic Oomycetes.</title>
        <authorList>
            <person name="Puopolo G."/>
            <person name="Sonego P."/>
            <person name="Engelen K."/>
            <person name="Pertot I."/>
        </authorList>
    </citation>
    <scope>NUCLEOTIDE SEQUENCE [LARGE SCALE GENOMIC DNA]</scope>
    <source>
        <strain evidence="1 2">AZ78</strain>
    </source>
</reference>
<dbReference type="EMBL" id="JAJA02000001">
    <property type="protein sequence ID" value="KWS02724.1"/>
    <property type="molecule type" value="Genomic_DNA"/>
</dbReference>
<dbReference type="AlphaFoldDB" id="A0A108U540"/>
<organism evidence="1 2">
    <name type="scientific">Lysobacter capsici AZ78</name>
    <dbReference type="NCBI Taxonomy" id="1444315"/>
    <lineage>
        <taxon>Bacteria</taxon>
        <taxon>Pseudomonadati</taxon>
        <taxon>Pseudomonadota</taxon>
        <taxon>Gammaproteobacteria</taxon>
        <taxon>Lysobacterales</taxon>
        <taxon>Lysobacteraceae</taxon>
        <taxon>Lysobacter</taxon>
    </lineage>
</organism>
<evidence type="ECO:0000313" key="2">
    <source>
        <dbReference type="Proteomes" id="UP000023435"/>
    </source>
</evidence>
<comment type="caution">
    <text evidence="1">The sequence shown here is derived from an EMBL/GenBank/DDBJ whole genome shotgun (WGS) entry which is preliminary data.</text>
</comment>
<sequence length="114" mass="12398">MTDFGSSFASLSGILRKHTAGMSIKTDEPGNFYVELAAATSKAKPRFFGAVQTKKSYVSYHLMPVYENPSLLDGISDALRKKMQGKSCFNFTSSDPSLFEELDALTKKCAAAAK</sequence>
<dbReference type="RefSeq" id="WP_036104257.1">
    <property type="nucleotide sequence ID" value="NZ_JAJA02000001.1"/>
</dbReference>
<keyword evidence="2" id="KW-1185">Reference proteome</keyword>
<evidence type="ECO:0000313" key="1">
    <source>
        <dbReference type="EMBL" id="KWS02724.1"/>
    </source>
</evidence>
<dbReference type="Proteomes" id="UP000023435">
    <property type="component" value="Unassembled WGS sequence"/>
</dbReference>
<dbReference type="OrthoDB" id="6331972at2"/>
<name>A0A108U540_9GAMM</name>
<gene>
    <name evidence="1" type="ORF">AZ78_0269</name>
</gene>
<proteinExistence type="predicted"/>